<organism evidence="2 3">
    <name type="scientific">Candidatus Dojkabacteria bacterium</name>
    <dbReference type="NCBI Taxonomy" id="2099670"/>
    <lineage>
        <taxon>Bacteria</taxon>
        <taxon>Candidatus Dojkabacteria</taxon>
    </lineage>
</organism>
<evidence type="ECO:0000256" key="1">
    <source>
        <dbReference type="SAM" id="Phobius"/>
    </source>
</evidence>
<proteinExistence type="predicted"/>
<gene>
    <name evidence="2" type="ORF">KC685_00785</name>
</gene>
<accession>A0A955I1L1</accession>
<feature type="transmembrane region" description="Helical" evidence="1">
    <location>
        <begin position="38"/>
        <end position="57"/>
    </location>
</feature>
<comment type="caution">
    <text evidence="2">The sequence shown here is derived from an EMBL/GenBank/DDBJ whole genome shotgun (WGS) entry which is preliminary data.</text>
</comment>
<evidence type="ECO:0000313" key="3">
    <source>
        <dbReference type="Proteomes" id="UP000741282"/>
    </source>
</evidence>
<feature type="transmembrane region" description="Helical" evidence="1">
    <location>
        <begin position="405"/>
        <end position="424"/>
    </location>
</feature>
<evidence type="ECO:0000313" key="2">
    <source>
        <dbReference type="EMBL" id="MCA9376439.1"/>
    </source>
</evidence>
<keyword evidence="1" id="KW-0812">Transmembrane</keyword>
<feature type="transmembrane region" description="Helical" evidence="1">
    <location>
        <begin position="6"/>
        <end position="26"/>
    </location>
</feature>
<protein>
    <submittedName>
        <fullName evidence="2">Uncharacterized protein</fullName>
    </submittedName>
</protein>
<name>A0A955I1L1_9BACT</name>
<feature type="transmembrane region" description="Helical" evidence="1">
    <location>
        <begin position="374"/>
        <end position="393"/>
    </location>
</feature>
<feature type="transmembrane region" description="Helical" evidence="1">
    <location>
        <begin position="275"/>
        <end position="291"/>
    </location>
</feature>
<feature type="transmembrane region" description="Helical" evidence="1">
    <location>
        <begin position="430"/>
        <end position="449"/>
    </location>
</feature>
<reference evidence="2" key="2">
    <citation type="journal article" date="2021" name="Microbiome">
        <title>Successional dynamics and alternative stable states in a saline activated sludge microbial community over 9 years.</title>
        <authorList>
            <person name="Wang Y."/>
            <person name="Ye J."/>
            <person name="Ju F."/>
            <person name="Liu L."/>
            <person name="Boyd J.A."/>
            <person name="Deng Y."/>
            <person name="Parks D.H."/>
            <person name="Jiang X."/>
            <person name="Yin X."/>
            <person name="Woodcroft B.J."/>
            <person name="Tyson G.W."/>
            <person name="Hugenholtz P."/>
            <person name="Polz M.F."/>
            <person name="Zhang T."/>
        </authorList>
    </citation>
    <scope>NUCLEOTIDE SEQUENCE</scope>
    <source>
        <strain evidence="2">HKST-UBA17</strain>
    </source>
</reference>
<keyword evidence="1" id="KW-0472">Membrane</keyword>
<dbReference type="EMBL" id="JAGQLN010000002">
    <property type="protein sequence ID" value="MCA9376439.1"/>
    <property type="molecule type" value="Genomic_DNA"/>
</dbReference>
<dbReference type="Proteomes" id="UP000741282">
    <property type="component" value="Unassembled WGS sequence"/>
</dbReference>
<reference evidence="2" key="1">
    <citation type="submission" date="2020-04" db="EMBL/GenBank/DDBJ databases">
        <authorList>
            <person name="Zhang T."/>
        </authorList>
    </citation>
    <scope>NUCLEOTIDE SEQUENCE</scope>
    <source>
        <strain evidence="2">HKST-UBA17</strain>
    </source>
</reference>
<feature type="transmembrane region" description="Helical" evidence="1">
    <location>
        <begin position="311"/>
        <end position="327"/>
    </location>
</feature>
<feature type="transmembrane region" description="Helical" evidence="1">
    <location>
        <begin position="206"/>
        <end position="224"/>
    </location>
</feature>
<keyword evidence="1" id="KW-1133">Transmembrane helix</keyword>
<dbReference type="AlphaFoldDB" id="A0A955I1L1"/>
<sequence length="612" mass="70636">MVELLLPYALMMIFLFSVGFGLALQFKDYLNINMIVDLIPYSYVIGSTFYFLSILSYGQFGFALTKETFVWIGIFSVLVSVLLTWKNRITLKKLPLGMNLDLIILLPLIMFLIYGIIMNTRLITPAWDHFTYWLVDAKIIYLTEALRSSTEIMSGFAYSSLYPLHAAFSYHFNGNGIVEQFTQLFTLMYAIFGFWIVLLSTRRSKILGILLIILLFFAWSPSIMRFYAEIYNAIFVLMFVTISMKRVPASLEITKIGLLVITLITFSYVKPTNTLYVVALVSLYLYLDPFIKVKNMRYLLRWLSDNVNNLLPWVFVTSIIIVSRIYYTEYVYQPTSSITISSSSLFLRTWPPSMQRATEYLENLRSGASVVYESYPVITLVYLFVIIGLSLLYLTKRKSRSKETIFVFGVLMILPFINFIYTVFSGQTSSLERYVSLIFFIIPIAAMELYPRLPKLLKFSVVLLLTFFVAKQLNSSYIDTKNIFITRPPHNGKYLDSASFALYREIDKVMDPSCPSNSKVIVLEAGITSNGLLYRNVTLQTRMMRYFFMDRMLGGDYDLQSLEDVKTFVDKVDACGVLWVANEYLEDDKIIDDKVTIQNVIYTIGDFDIIQE</sequence>
<feature type="transmembrane region" description="Helical" evidence="1">
    <location>
        <begin position="181"/>
        <end position="199"/>
    </location>
</feature>
<feature type="transmembrane region" description="Helical" evidence="1">
    <location>
        <begin position="97"/>
        <end position="117"/>
    </location>
</feature>
<feature type="transmembrane region" description="Helical" evidence="1">
    <location>
        <begin position="69"/>
        <end position="85"/>
    </location>
</feature>